<protein>
    <recommendedName>
        <fullName evidence="1">DUF8042 domain-containing protein</fullName>
    </recommendedName>
</protein>
<dbReference type="Proteomes" id="UP000319280">
    <property type="component" value="Unassembled WGS sequence"/>
</dbReference>
<dbReference type="Proteomes" id="UP000306980">
    <property type="component" value="Unassembled WGS sequence"/>
</dbReference>
<accession>A0A549YEG3</accession>
<evidence type="ECO:0000259" key="1">
    <source>
        <dbReference type="Pfam" id="PF26154"/>
    </source>
</evidence>
<organism evidence="3 5">
    <name type="scientific">Lentibacillus cibarius</name>
    <dbReference type="NCBI Taxonomy" id="2583219"/>
    <lineage>
        <taxon>Bacteria</taxon>
        <taxon>Bacillati</taxon>
        <taxon>Bacillota</taxon>
        <taxon>Bacilli</taxon>
        <taxon>Bacillales</taxon>
        <taxon>Bacillaceae</taxon>
        <taxon>Lentibacillus</taxon>
    </lineage>
</organism>
<dbReference type="RefSeq" id="WP_138601772.1">
    <property type="nucleotide sequence ID" value="NZ_VCIA01000001.1"/>
</dbReference>
<dbReference type="OrthoDB" id="2874105at2"/>
<reference evidence="3 5" key="2">
    <citation type="submission" date="2019-07" db="EMBL/GenBank/DDBJ databases">
        <title>Genomic analysis of Lentibacillus sp. NKC851-2.</title>
        <authorList>
            <person name="Oh Y.J."/>
        </authorList>
    </citation>
    <scope>NUCLEOTIDE SEQUENCE [LARGE SCALE GENOMIC DNA]</scope>
    <source>
        <strain evidence="3 5">NKC851-2</strain>
    </source>
</reference>
<keyword evidence="5" id="KW-1185">Reference proteome</keyword>
<gene>
    <name evidence="2" type="ORF">FFL34_04220</name>
    <name evidence="3" type="ORF">FH966_00305</name>
</gene>
<feature type="domain" description="DUF8042" evidence="1">
    <location>
        <begin position="1"/>
        <end position="118"/>
    </location>
</feature>
<dbReference type="InterPro" id="IPR058355">
    <property type="entry name" value="DUF8042"/>
</dbReference>
<dbReference type="EMBL" id="VJMZ01000001">
    <property type="protein sequence ID" value="TRM10283.1"/>
    <property type="molecule type" value="Genomic_DNA"/>
</dbReference>
<name>A0A549YEG3_9BACI</name>
<accession>A0A5S3QHM9</accession>
<evidence type="ECO:0000313" key="4">
    <source>
        <dbReference type="Proteomes" id="UP000306980"/>
    </source>
</evidence>
<sequence length="122" mass="13777">MEKYIVVMRETSGLMETVQEALAHTQTLLKQGKGEASITLFSDIVQAFSSMEQSVLQLPEIFVNDDVASLTEDVRNALNKAVESYEAKAYTHVQEVLQSALLPAFNKWSEVLEKYFRPYVIS</sequence>
<evidence type="ECO:0000313" key="2">
    <source>
        <dbReference type="EMBL" id="TMN21404.1"/>
    </source>
</evidence>
<dbReference type="Pfam" id="PF26154">
    <property type="entry name" value="DUF8042"/>
    <property type="match status" value="1"/>
</dbReference>
<reference evidence="2 4" key="1">
    <citation type="submission" date="2019-05" db="EMBL/GenBank/DDBJ databases">
        <title>Genomic analysis of Lentibacillus sp. NKC220-2.</title>
        <authorList>
            <person name="Oh Y.J."/>
        </authorList>
    </citation>
    <scope>NUCLEOTIDE SEQUENCE [LARGE SCALE GENOMIC DNA]</scope>
    <source>
        <strain evidence="2 4">NKC220-2</strain>
    </source>
</reference>
<dbReference type="AlphaFoldDB" id="A0A549YEG3"/>
<evidence type="ECO:0000313" key="3">
    <source>
        <dbReference type="EMBL" id="TRM10283.1"/>
    </source>
</evidence>
<evidence type="ECO:0000313" key="5">
    <source>
        <dbReference type="Proteomes" id="UP000319280"/>
    </source>
</evidence>
<dbReference type="EMBL" id="VCIA01000001">
    <property type="protein sequence ID" value="TMN21404.1"/>
    <property type="molecule type" value="Genomic_DNA"/>
</dbReference>
<comment type="caution">
    <text evidence="3">The sequence shown here is derived from an EMBL/GenBank/DDBJ whole genome shotgun (WGS) entry which is preliminary data.</text>
</comment>
<proteinExistence type="predicted"/>